<dbReference type="Proteomes" id="UP000596857">
    <property type="component" value="Unassembled WGS sequence"/>
</dbReference>
<evidence type="ECO:0000313" key="2">
    <source>
        <dbReference type="EMBL" id="NOU80356.1"/>
    </source>
</evidence>
<dbReference type="InterPro" id="IPR041685">
    <property type="entry name" value="AAA_GajA/Old/RecF-like"/>
</dbReference>
<dbReference type="PANTHER" id="PTHR32182">
    <property type="entry name" value="DNA REPLICATION AND REPAIR PROTEIN RECF"/>
    <property type="match status" value="1"/>
</dbReference>
<gene>
    <name evidence="2" type="ORF">GC101_15910</name>
</gene>
<keyword evidence="3" id="KW-1185">Reference proteome</keyword>
<dbReference type="SUPFAM" id="SSF52540">
    <property type="entry name" value="P-loop containing nucleoside triphosphate hydrolases"/>
    <property type="match status" value="1"/>
</dbReference>
<protein>
    <submittedName>
        <fullName evidence="2">AAA family ATPase</fullName>
    </submittedName>
</protein>
<dbReference type="Pfam" id="PF13175">
    <property type="entry name" value="AAA_15"/>
    <property type="match status" value="1"/>
</dbReference>
<sequence>MKEIQCNFGGAHLYSLDDNRLSYTINEKFIPSFFNLIDQKRRANLLNVTGIVGENGTGKSTMLDFILRVFDGTIRTHSPESRYLIIYSVDNHLYYLENLENHILTIENQKQNIKKNFTLNGVLYHNKRPNSDCNVIFFSNIYDARAIDNSFDNSDTNMKPINLSTNYISTRYNSFAESLKSDFTKQFIFLKEYEDYLISNTQLNVPEFITISIDEFNVHYEDDEKYEINPENDQYYSIVSNIDEEFPDIVATYNFDYFQRLFHQHLLMSFFADLLVQVKKLIPTSFLQNTIRDVIEDASKDLFFEHLPEKNKSLYNTLNEILHEKIDEIKKYESLEDKKVEAIVTCKKLIDQLIKSRNKLTKLFNKIYIKDPKNELSITIRTNNEYIKEFVKLYHWTTYNYSYLNFFWSELSSGEHALLTLFGRFHAESKHIKKNILILIDEGDLYFHPQWQKEWFLLFINIITLIFIHSKIHVILTTHSPFVLSDLPGNHVVFLKKDMQGKTITGKGLDENIQTFASNIHNLLIDSFFIKNGLCGSFAKYKINNLIDYILSTDIEKLKLNKSIIKNEIDIIGEPLIKKKIISILQDKIGTDVLNIDDKIANLQKQIDELRKLQQ</sequence>
<proteinExistence type="predicted"/>
<dbReference type="Gene3D" id="3.40.50.300">
    <property type="entry name" value="P-loop containing nucleotide triphosphate hydrolases"/>
    <property type="match status" value="2"/>
</dbReference>
<evidence type="ECO:0000259" key="1">
    <source>
        <dbReference type="Pfam" id="PF13175"/>
    </source>
</evidence>
<reference evidence="2 3" key="1">
    <citation type="submission" date="2019-10" db="EMBL/GenBank/DDBJ databases">
        <title>Description of Paenibacillus terricola sp. nov.</title>
        <authorList>
            <person name="Carlier A."/>
            <person name="Qi S."/>
        </authorList>
    </citation>
    <scope>NUCLEOTIDE SEQUENCE [LARGE SCALE GENOMIC DNA]</scope>
    <source>
        <strain evidence="2 3">LMG 31459</strain>
    </source>
</reference>
<dbReference type="EMBL" id="WHOB01000043">
    <property type="protein sequence ID" value="NOU80356.1"/>
    <property type="molecule type" value="Genomic_DNA"/>
</dbReference>
<evidence type="ECO:0000313" key="3">
    <source>
        <dbReference type="Proteomes" id="UP000596857"/>
    </source>
</evidence>
<feature type="domain" description="Endonuclease GajA/Old nuclease/RecF-like AAA" evidence="1">
    <location>
        <begin position="44"/>
        <end position="483"/>
    </location>
</feature>
<dbReference type="InterPro" id="IPR027417">
    <property type="entry name" value="P-loop_NTPase"/>
</dbReference>
<dbReference type="PANTHER" id="PTHR32182:SF23">
    <property type="entry name" value="ATP BINDING PROTEIN"/>
    <property type="match status" value="1"/>
</dbReference>
<accession>A0ABX1YK75</accession>
<organism evidence="2 3">
    <name type="scientific">Paenibacillus phytohabitans</name>
    <dbReference type="NCBI Taxonomy" id="2654978"/>
    <lineage>
        <taxon>Bacteria</taxon>
        <taxon>Bacillati</taxon>
        <taxon>Bacillota</taxon>
        <taxon>Bacilli</taxon>
        <taxon>Bacillales</taxon>
        <taxon>Paenibacillaceae</taxon>
        <taxon>Paenibacillus</taxon>
    </lineage>
</organism>
<comment type="caution">
    <text evidence="2">The sequence shown here is derived from an EMBL/GenBank/DDBJ whole genome shotgun (WGS) entry which is preliminary data.</text>
</comment>
<name>A0ABX1YK75_9BACL</name>